<evidence type="ECO:0000256" key="3">
    <source>
        <dbReference type="ARBA" id="ARBA00023163"/>
    </source>
</evidence>
<dbReference type="AlphaFoldDB" id="A0A1H6Y4E2"/>
<accession>A0A1H6Y4E2</accession>
<evidence type="ECO:0000259" key="5">
    <source>
        <dbReference type="PROSITE" id="PS01124"/>
    </source>
</evidence>
<dbReference type="GO" id="GO:0043565">
    <property type="term" value="F:sequence-specific DNA binding"/>
    <property type="evidence" value="ECO:0007669"/>
    <property type="project" value="InterPro"/>
</dbReference>
<organism evidence="6 7">
    <name type="scientific">Myroides marinus</name>
    <dbReference type="NCBI Taxonomy" id="703342"/>
    <lineage>
        <taxon>Bacteria</taxon>
        <taxon>Pseudomonadati</taxon>
        <taxon>Bacteroidota</taxon>
        <taxon>Flavobacteriia</taxon>
        <taxon>Flavobacteriales</taxon>
        <taxon>Flavobacteriaceae</taxon>
        <taxon>Myroides</taxon>
    </lineage>
</organism>
<dbReference type="InterPro" id="IPR020449">
    <property type="entry name" value="Tscrpt_reg_AraC-type_HTH"/>
</dbReference>
<dbReference type="GeneID" id="82258452"/>
<dbReference type="PROSITE" id="PS01124">
    <property type="entry name" value="HTH_ARAC_FAMILY_2"/>
    <property type="match status" value="1"/>
</dbReference>
<dbReference type="InterPro" id="IPR009057">
    <property type="entry name" value="Homeodomain-like_sf"/>
</dbReference>
<protein>
    <submittedName>
        <fullName evidence="6">Helix-turn-helix domain-containing protein</fullName>
    </submittedName>
</protein>
<evidence type="ECO:0000256" key="2">
    <source>
        <dbReference type="ARBA" id="ARBA00023125"/>
    </source>
</evidence>
<keyword evidence="4" id="KW-0812">Transmembrane</keyword>
<dbReference type="PROSITE" id="PS00041">
    <property type="entry name" value="HTH_ARAC_FAMILY_1"/>
    <property type="match status" value="1"/>
</dbReference>
<evidence type="ECO:0000313" key="7">
    <source>
        <dbReference type="Proteomes" id="UP000183077"/>
    </source>
</evidence>
<dbReference type="InterPro" id="IPR018060">
    <property type="entry name" value="HTH_AraC"/>
</dbReference>
<feature type="transmembrane region" description="Helical" evidence="4">
    <location>
        <begin position="173"/>
        <end position="197"/>
    </location>
</feature>
<dbReference type="InterPro" id="IPR018062">
    <property type="entry name" value="HTH_AraC-typ_CS"/>
</dbReference>
<dbReference type="Gene3D" id="1.10.10.60">
    <property type="entry name" value="Homeodomain-like"/>
    <property type="match status" value="2"/>
</dbReference>
<reference evidence="6 7" key="1">
    <citation type="submission" date="2016-10" db="EMBL/GenBank/DDBJ databases">
        <authorList>
            <person name="de Groot N.N."/>
        </authorList>
    </citation>
    <scope>NUCLEOTIDE SEQUENCE [LARGE SCALE GENOMIC DNA]</scope>
    <source>
        <strain evidence="6 7">DSM 23048</strain>
    </source>
</reference>
<dbReference type="Proteomes" id="UP000183077">
    <property type="component" value="Unassembled WGS sequence"/>
</dbReference>
<feature type="transmembrane region" description="Helical" evidence="4">
    <location>
        <begin position="136"/>
        <end position="161"/>
    </location>
</feature>
<dbReference type="PRINTS" id="PR00032">
    <property type="entry name" value="HTHARAC"/>
</dbReference>
<dbReference type="PANTHER" id="PTHR43280:SF2">
    <property type="entry name" value="HTH-TYPE TRANSCRIPTIONAL REGULATOR EXSA"/>
    <property type="match status" value="1"/>
</dbReference>
<keyword evidence="4" id="KW-0472">Membrane</keyword>
<feature type="transmembrane region" description="Helical" evidence="4">
    <location>
        <begin position="6"/>
        <end position="24"/>
    </location>
</feature>
<feature type="transmembrane region" description="Helical" evidence="4">
    <location>
        <begin position="36"/>
        <end position="58"/>
    </location>
</feature>
<dbReference type="Pfam" id="PF12833">
    <property type="entry name" value="HTH_18"/>
    <property type="match status" value="1"/>
</dbReference>
<dbReference type="GO" id="GO:0003700">
    <property type="term" value="F:DNA-binding transcription factor activity"/>
    <property type="evidence" value="ECO:0007669"/>
    <property type="project" value="InterPro"/>
</dbReference>
<evidence type="ECO:0000256" key="4">
    <source>
        <dbReference type="SAM" id="Phobius"/>
    </source>
</evidence>
<dbReference type="RefSeq" id="WP_074747716.1">
    <property type="nucleotide sequence ID" value="NZ_FNYS01000024.1"/>
</dbReference>
<dbReference type="PANTHER" id="PTHR43280">
    <property type="entry name" value="ARAC-FAMILY TRANSCRIPTIONAL REGULATOR"/>
    <property type="match status" value="1"/>
</dbReference>
<feature type="transmembrane region" description="Helical" evidence="4">
    <location>
        <begin position="64"/>
        <end position="86"/>
    </location>
</feature>
<keyword evidence="4" id="KW-1133">Transmembrane helix</keyword>
<evidence type="ECO:0000256" key="1">
    <source>
        <dbReference type="ARBA" id="ARBA00023015"/>
    </source>
</evidence>
<keyword evidence="3" id="KW-0804">Transcription</keyword>
<proteinExistence type="predicted"/>
<dbReference type="EMBL" id="FNYS01000024">
    <property type="protein sequence ID" value="SEJ31665.1"/>
    <property type="molecule type" value="Genomic_DNA"/>
</dbReference>
<sequence length="379" mass="43833">MGGYLYILILSAAIVFSCISYFINVRLVSPRKSQRILAKFLLFIAVNCIAVITIRFFFEEYVFTYLGLPFGFFYAPYLYCCFTAFIQEHKDKIGQNSNKSVGLRNAYIHFIPGIVYSIGYAIALFNMYVLDVEFLVNYYLICYVSLGVQLILYASFGYFTISKLNVSKHIRLVVLRIIWIMIFIGIVSIGLILYNAIPNNDGNILYLGILGISMTLFFYYAERLKHDKVLISQGGVVVQQVVEESEPEVVKYEKSKFTEEFANEYKEKIEKVILKDQLYLKPTCSLEAVEKLAKIQKHHLSQFFSSEYGKHFNAYINELRVEYAKKLLIERNYEVSVSELGEECGFNSRTSFFRAFKKYVGVSPSEYILNQQGQNDKQQ</sequence>
<dbReference type="SUPFAM" id="SSF46689">
    <property type="entry name" value="Homeodomain-like"/>
    <property type="match status" value="1"/>
</dbReference>
<feature type="domain" description="HTH araC/xylS-type" evidence="5">
    <location>
        <begin position="267"/>
        <end position="370"/>
    </location>
</feature>
<feature type="transmembrane region" description="Helical" evidence="4">
    <location>
        <begin position="203"/>
        <end position="221"/>
    </location>
</feature>
<keyword evidence="1" id="KW-0805">Transcription regulation</keyword>
<evidence type="ECO:0000313" key="6">
    <source>
        <dbReference type="EMBL" id="SEJ31665.1"/>
    </source>
</evidence>
<dbReference type="SMART" id="SM00342">
    <property type="entry name" value="HTH_ARAC"/>
    <property type="match status" value="1"/>
</dbReference>
<feature type="transmembrane region" description="Helical" evidence="4">
    <location>
        <begin position="107"/>
        <end position="130"/>
    </location>
</feature>
<gene>
    <name evidence="6" type="ORF">SAMN04488018_1242</name>
</gene>
<keyword evidence="2" id="KW-0238">DNA-binding</keyword>
<name>A0A1H6Y4E2_9FLAO</name>